<feature type="non-terminal residue" evidence="3">
    <location>
        <position position="1"/>
    </location>
</feature>
<dbReference type="InterPro" id="IPR013022">
    <property type="entry name" value="Xyl_isomerase-like_TIM-brl"/>
</dbReference>
<evidence type="ECO:0000259" key="2">
    <source>
        <dbReference type="Pfam" id="PF01261"/>
    </source>
</evidence>
<name>A0A382LME0_9ZZZZ</name>
<sequence>NPTQNASREESLETLAENLYKICPILAENNLIITIEFEKGCPIDNYRDGITFIQDTQLPIRLTCDTYHLFNDNADPYKSVLEMGDFIGDAHISGSHRGEPGTGEFDFDSFAFGLKEIGFIGPLVIQYKMEDVGSISRSCMFTQKLKEQIITS</sequence>
<dbReference type="AlphaFoldDB" id="A0A382LME0"/>
<dbReference type="GO" id="GO:0019852">
    <property type="term" value="P:L-ascorbic acid metabolic process"/>
    <property type="evidence" value="ECO:0007669"/>
    <property type="project" value="TreeGrafter"/>
</dbReference>
<dbReference type="Gene3D" id="3.20.20.150">
    <property type="entry name" value="Divalent-metal-dependent TIM barrel enzymes"/>
    <property type="match status" value="1"/>
</dbReference>
<organism evidence="3">
    <name type="scientific">marine metagenome</name>
    <dbReference type="NCBI Taxonomy" id="408172"/>
    <lineage>
        <taxon>unclassified sequences</taxon>
        <taxon>metagenomes</taxon>
        <taxon>ecological metagenomes</taxon>
    </lineage>
</organism>
<dbReference type="PANTHER" id="PTHR43489">
    <property type="entry name" value="ISOMERASE"/>
    <property type="match status" value="1"/>
</dbReference>
<accession>A0A382LME0</accession>
<feature type="domain" description="Xylose isomerase-like TIM barrel" evidence="2">
    <location>
        <begin position="4"/>
        <end position="130"/>
    </location>
</feature>
<dbReference type="InterPro" id="IPR050417">
    <property type="entry name" value="Sugar_Epim/Isomerase"/>
</dbReference>
<keyword evidence="1" id="KW-0413">Isomerase</keyword>
<dbReference type="Pfam" id="PF01261">
    <property type="entry name" value="AP_endonuc_2"/>
    <property type="match status" value="1"/>
</dbReference>
<gene>
    <name evidence="3" type="ORF">METZ01_LOCUS290644</name>
</gene>
<evidence type="ECO:0000313" key="3">
    <source>
        <dbReference type="EMBL" id="SVC37790.1"/>
    </source>
</evidence>
<protein>
    <recommendedName>
        <fullName evidence="2">Xylose isomerase-like TIM barrel domain-containing protein</fullName>
    </recommendedName>
</protein>
<dbReference type="GO" id="GO:0034015">
    <property type="term" value="F:L-ribulose-5-phosphate 3-epimerase activity"/>
    <property type="evidence" value="ECO:0007669"/>
    <property type="project" value="TreeGrafter"/>
</dbReference>
<evidence type="ECO:0000256" key="1">
    <source>
        <dbReference type="ARBA" id="ARBA00023235"/>
    </source>
</evidence>
<proteinExistence type="predicted"/>
<dbReference type="InterPro" id="IPR036237">
    <property type="entry name" value="Xyl_isomerase-like_sf"/>
</dbReference>
<dbReference type="SUPFAM" id="SSF51658">
    <property type="entry name" value="Xylose isomerase-like"/>
    <property type="match status" value="1"/>
</dbReference>
<reference evidence="3" key="1">
    <citation type="submission" date="2018-05" db="EMBL/GenBank/DDBJ databases">
        <authorList>
            <person name="Lanie J.A."/>
            <person name="Ng W.-L."/>
            <person name="Kazmierczak K.M."/>
            <person name="Andrzejewski T.M."/>
            <person name="Davidsen T.M."/>
            <person name="Wayne K.J."/>
            <person name="Tettelin H."/>
            <person name="Glass J.I."/>
            <person name="Rusch D."/>
            <person name="Podicherti R."/>
            <person name="Tsui H.-C.T."/>
            <person name="Winkler M.E."/>
        </authorList>
    </citation>
    <scope>NUCLEOTIDE SEQUENCE</scope>
</reference>
<dbReference type="EMBL" id="UINC01087966">
    <property type="protein sequence ID" value="SVC37790.1"/>
    <property type="molecule type" value="Genomic_DNA"/>
</dbReference>
<dbReference type="PANTHER" id="PTHR43489:SF1">
    <property type="entry name" value="L-RIBULOSE-5-PHOSPHATE 3-EPIMERASE SGBU-RELATED"/>
    <property type="match status" value="1"/>
</dbReference>